<dbReference type="InterPro" id="IPR017853">
    <property type="entry name" value="GH"/>
</dbReference>
<dbReference type="SUPFAM" id="SSF51445">
    <property type="entry name" value="(Trans)glycosidases"/>
    <property type="match status" value="1"/>
</dbReference>
<reference evidence="2 3" key="1">
    <citation type="journal article" date="2019" name="Gut">
        <title>Antibiotics-induced monodominance of a novel gut bacterial order.</title>
        <authorList>
            <person name="Hildebrand F."/>
            <person name="Moitinho-Silva L."/>
            <person name="Blasche S."/>
            <person name="Jahn M.T."/>
            <person name="Gossmann T.I."/>
            <person name="Heuerta-Cepas J."/>
            <person name="Hercog R."/>
            <person name="Luetge M."/>
            <person name="Bahram M."/>
            <person name="Pryszlak A."/>
            <person name="Alves R.J."/>
            <person name="Waszak S.M."/>
            <person name="Zhu A."/>
            <person name="Ye L."/>
            <person name="Costea P.I."/>
            <person name="Aalvink S."/>
            <person name="Belzer C."/>
            <person name="Forslund S.K."/>
            <person name="Sunagawa S."/>
            <person name="Hentschel U."/>
            <person name="Merten C."/>
            <person name="Patil K.R."/>
            <person name="Benes V."/>
            <person name="Bork P."/>
        </authorList>
    </citation>
    <scope>NUCLEOTIDE SEQUENCE [LARGE SCALE GENOMIC DNA]</scope>
    <source>
        <strain evidence="2 3">HDS1380</strain>
    </source>
</reference>
<dbReference type="AlphaFoldDB" id="A0A4Q2KCZ6"/>
<accession>A0A4Q2KCZ6</accession>
<feature type="signal peptide" evidence="1">
    <location>
        <begin position="1"/>
        <end position="20"/>
    </location>
</feature>
<organism evidence="2 3">
    <name type="scientific">Candidatus Borkfalkia ceftriaxoniphila</name>
    <dbReference type="NCBI Taxonomy" id="2508949"/>
    <lineage>
        <taxon>Bacteria</taxon>
        <taxon>Bacillati</taxon>
        <taxon>Bacillota</taxon>
        <taxon>Clostridia</taxon>
        <taxon>Christensenellales</taxon>
        <taxon>Christensenellaceae</taxon>
        <taxon>Candidatus Borkfalkia</taxon>
    </lineage>
</organism>
<evidence type="ECO:0008006" key="4">
    <source>
        <dbReference type="Google" id="ProtNLM"/>
    </source>
</evidence>
<dbReference type="OrthoDB" id="781226at2"/>
<dbReference type="EMBL" id="SDOZ01000002">
    <property type="protein sequence ID" value="RXZ61790.1"/>
    <property type="molecule type" value="Genomic_DNA"/>
</dbReference>
<name>A0A4Q2KCZ6_9FIRM</name>
<evidence type="ECO:0000313" key="2">
    <source>
        <dbReference type="EMBL" id="RXZ61790.1"/>
    </source>
</evidence>
<dbReference type="Gene3D" id="3.20.20.80">
    <property type="entry name" value="Glycosidases"/>
    <property type="match status" value="1"/>
</dbReference>
<sequence length="533" mass="60378">MKKRLAVFLGLMLFAGVAAGCGGPAGKNDTYLLPDGYKELAVGRAMENATDGIGVEFDPHFLSQNISKGAAKEDWEIVRRRTKELKIQKFRVQVLPEWFEPVNDNDDPDTVNWENITKETEEMKSLYAVLDLAEEIGAHVNITLWGVSKTVKLIPGTLSGEFKNPFAAEANGKKHFLGEGNDSNKNWIMGVAEEMEEEWAESFSILVQILKKDKNYSCVKEITPVNEPSWAYYVQNAQNPKDEADWDGYVRMCKKLDAKFKADQIRDLVLFNLSDDAENYDFLAKSVEELGEIADLFNSHNYKFNHDTPNQNMTEWEDRNAAQTARVGKPHFIGEFGSNQNRSTSTRQYDVYTYERGVFLVRSMLNYFNAGAVGMSYWVLFDQYYNRGASYNEFMQLGLWCHKKDTYVSEPELPAPETDYQIRPQYYAYGLMANHVSRGSKIYPLRTGDELIAASAFLRGDGKWVYVLANSSDADKKFAFRNEFYGEFDVYAYAEDALPAGEAMIAATDTAAFENQCMPVTSKAHGVLVLVQK</sequence>
<comment type="caution">
    <text evidence="2">The sequence shown here is derived from an EMBL/GenBank/DDBJ whole genome shotgun (WGS) entry which is preliminary data.</text>
</comment>
<feature type="chain" id="PRO_5020537738" description="Glycoside hydrolase family 5 domain-containing protein" evidence="1">
    <location>
        <begin position="21"/>
        <end position="533"/>
    </location>
</feature>
<dbReference type="PROSITE" id="PS51257">
    <property type="entry name" value="PROKAR_LIPOPROTEIN"/>
    <property type="match status" value="1"/>
</dbReference>
<gene>
    <name evidence="2" type="ORF">ESZ91_05215</name>
</gene>
<dbReference type="RefSeq" id="WP_129224804.1">
    <property type="nucleotide sequence ID" value="NZ_SDOZ01000002.1"/>
</dbReference>
<dbReference type="Proteomes" id="UP000291269">
    <property type="component" value="Unassembled WGS sequence"/>
</dbReference>
<keyword evidence="3" id="KW-1185">Reference proteome</keyword>
<proteinExistence type="predicted"/>
<protein>
    <recommendedName>
        <fullName evidence="4">Glycoside hydrolase family 5 domain-containing protein</fullName>
    </recommendedName>
</protein>
<evidence type="ECO:0000256" key="1">
    <source>
        <dbReference type="SAM" id="SignalP"/>
    </source>
</evidence>
<evidence type="ECO:0000313" key="3">
    <source>
        <dbReference type="Proteomes" id="UP000291269"/>
    </source>
</evidence>
<keyword evidence="1" id="KW-0732">Signal</keyword>